<sequence length="63" mass="7383">MFLFLTAEFFFRIVEKGQAIRLFICTYHDSSVHLRSEHTIISRISTVIPRNGLSYQRRAGYST</sequence>
<name>A0A915HHR8_ROMCU</name>
<dbReference type="WBParaSite" id="nRc.2.0.1.t01178-RA">
    <property type="protein sequence ID" value="nRc.2.0.1.t01178-RA"/>
    <property type="gene ID" value="nRc.2.0.1.g01178"/>
</dbReference>
<reference evidence="2" key="1">
    <citation type="submission" date="2022-11" db="UniProtKB">
        <authorList>
            <consortium name="WormBaseParasite"/>
        </authorList>
    </citation>
    <scope>IDENTIFICATION</scope>
</reference>
<protein>
    <submittedName>
        <fullName evidence="2">Uncharacterized protein</fullName>
    </submittedName>
</protein>
<dbReference type="Proteomes" id="UP000887565">
    <property type="component" value="Unplaced"/>
</dbReference>
<accession>A0A915HHR8</accession>
<dbReference type="AlphaFoldDB" id="A0A915HHR8"/>
<keyword evidence="1" id="KW-1185">Reference proteome</keyword>
<proteinExistence type="predicted"/>
<organism evidence="1 2">
    <name type="scientific">Romanomermis culicivorax</name>
    <name type="common">Nematode worm</name>
    <dbReference type="NCBI Taxonomy" id="13658"/>
    <lineage>
        <taxon>Eukaryota</taxon>
        <taxon>Metazoa</taxon>
        <taxon>Ecdysozoa</taxon>
        <taxon>Nematoda</taxon>
        <taxon>Enoplea</taxon>
        <taxon>Dorylaimia</taxon>
        <taxon>Mermithida</taxon>
        <taxon>Mermithoidea</taxon>
        <taxon>Mermithidae</taxon>
        <taxon>Romanomermis</taxon>
    </lineage>
</organism>
<evidence type="ECO:0000313" key="2">
    <source>
        <dbReference type="WBParaSite" id="nRc.2.0.1.t01178-RA"/>
    </source>
</evidence>
<evidence type="ECO:0000313" key="1">
    <source>
        <dbReference type="Proteomes" id="UP000887565"/>
    </source>
</evidence>